<gene>
    <name evidence="3" type="ORF">JCM19300_2830</name>
</gene>
<dbReference type="PROSITE" id="PS00061">
    <property type="entry name" value="ADH_SHORT"/>
    <property type="match status" value="1"/>
</dbReference>
<reference evidence="3 4" key="1">
    <citation type="journal article" date="2014" name="Genome Announc.">
        <title>Draft Genome Sequences of Marine Flavobacterium Algibacter lectus Strains SS8 and NR4.</title>
        <authorList>
            <person name="Takatani N."/>
            <person name="Nakanishi M."/>
            <person name="Meirelles P."/>
            <person name="Mino S."/>
            <person name="Suda W."/>
            <person name="Oshima K."/>
            <person name="Hattori M."/>
            <person name="Ohkuma M."/>
            <person name="Hosokawa M."/>
            <person name="Miyashita K."/>
            <person name="Thompson F.L."/>
            <person name="Niwa A."/>
            <person name="Sawabe T."/>
            <person name="Sawabe T."/>
        </authorList>
    </citation>
    <scope>NUCLEOTIDE SEQUENCE [LARGE SCALE GENOMIC DNA]</scope>
    <source>
        <strain evidence="3 4">JCM 19300</strain>
    </source>
</reference>
<evidence type="ECO:0000256" key="2">
    <source>
        <dbReference type="RuleBase" id="RU000363"/>
    </source>
</evidence>
<protein>
    <submittedName>
        <fullName evidence="3">Probable oxidoreductase</fullName>
    </submittedName>
</protein>
<comment type="similarity">
    <text evidence="2">Belongs to the short-chain dehydrogenases/reductases (SDR) family.</text>
</comment>
<dbReference type="Proteomes" id="UP000029644">
    <property type="component" value="Unassembled WGS sequence"/>
</dbReference>
<proteinExistence type="inferred from homology"/>
<evidence type="ECO:0000313" key="4">
    <source>
        <dbReference type="Proteomes" id="UP000029644"/>
    </source>
</evidence>
<dbReference type="InterPro" id="IPR002347">
    <property type="entry name" value="SDR_fam"/>
</dbReference>
<dbReference type="InterPro" id="IPR020904">
    <property type="entry name" value="Sc_DH/Rdtase_CS"/>
</dbReference>
<dbReference type="RefSeq" id="WP_052415570.1">
    <property type="nucleotide sequence ID" value="NZ_BBNQ01000034.1"/>
</dbReference>
<comment type="caution">
    <text evidence="3">The sequence shown here is derived from an EMBL/GenBank/DDBJ whole genome shotgun (WGS) entry which is preliminary data.</text>
</comment>
<keyword evidence="1" id="KW-0560">Oxidoreductase</keyword>
<organism evidence="3 4">
    <name type="scientific">Algibacter lectus</name>
    <dbReference type="NCBI Taxonomy" id="221126"/>
    <lineage>
        <taxon>Bacteria</taxon>
        <taxon>Pseudomonadati</taxon>
        <taxon>Bacteroidota</taxon>
        <taxon>Flavobacteriia</taxon>
        <taxon>Flavobacteriales</taxon>
        <taxon>Flavobacteriaceae</taxon>
        <taxon>Algibacter</taxon>
    </lineage>
</organism>
<dbReference type="SUPFAM" id="SSF51735">
    <property type="entry name" value="NAD(P)-binding Rossmann-fold domains"/>
    <property type="match status" value="1"/>
</dbReference>
<dbReference type="Gene3D" id="3.40.50.720">
    <property type="entry name" value="NAD(P)-binding Rossmann-like Domain"/>
    <property type="match status" value="1"/>
</dbReference>
<dbReference type="AlphaFoldDB" id="A0A090VP49"/>
<dbReference type="GO" id="GO:0016491">
    <property type="term" value="F:oxidoreductase activity"/>
    <property type="evidence" value="ECO:0007669"/>
    <property type="project" value="UniProtKB-KW"/>
</dbReference>
<dbReference type="PANTHER" id="PTHR43157:SF31">
    <property type="entry name" value="PHOSPHATIDYLINOSITOL-GLYCAN BIOSYNTHESIS CLASS F PROTEIN"/>
    <property type="match status" value="1"/>
</dbReference>
<dbReference type="PRINTS" id="PR00080">
    <property type="entry name" value="SDRFAMILY"/>
</dbReference>
<dbReference type="Pfam" id="PF00106">
    <property type="entry name" value="adh_short"/>
    <property type="match status" value="1"/>
</dbReference>
<dbReference type="InterPro" id="IPR036291">
    <property type="entry name" value="NAD(P)-bd_dom_sf"/>
</dbReference>
<name>A0A090VP49_9FLAO</name>
<dbReference type="EMBL" id="BBNQ01000034">
    <property type="protein sequence ID" value="GAL65099.1"/>
    <property type="molecule type" value="Genomic_DNA"/>
</dbReference>
<evidence type="ECO:0000256" key="1">
    <source>
        <dbReference type="ARBA" id="ARBA00023002"/>
    </source>
</evidence>
<dbReference type="PANTHER" id="PTHR43157">
    <property type="entry name" value="PHOSPHATIDYLINOSITOL-GLYCAN BIOSYNTHESIS CLASS F PROTEIN-RELATED"/>
    <property type="match status" value="1"/>
</dbReference>
<accession>A0A090VP49</accession>
<dbReference type="OrthoDB" id="597510at2"/>
<sequence length="312" mass="34734">MANSKLGILLNLFLPQRRKPNPQYAIPEKDKNLKGKTIVFTGGTDGMGRVAVEMLYVMGAHVVILGRNKTKTENVISDIITTGDSGSLSLQICDLASMESVKKCAERILAEYSKIDILINNAGINMTKPTFTSDGFETNWAINYLGAYLLTNLLLPRIQQSSPSRIVNLTTNTAFIDQIDFDDIESKPNFNTGDTYTQAKLSMNMFSIDLAKKLEGKGVTVNYLYPGYIKSNLLSNLEGTEKMMQFFMNVMASPTEVGADRIVRLAISSEYKDKTGAYVSEDKIKPPHKEALIESKRNHLKKISDNALKQWL</sequence>
<dbReference type="PRINTS" id="PR00081">
    <property type="entry name" value="GDHRDH"/>
</dbReference>
<evidence type="ECO:0000313" key="3">
    <source>
        <dbReference type="EMBL" id="GAL65099.1"/>
    </source>
</evidence>